<sequence length="277" mass="28935">MPGDRPDRIAKALTSGADVVSIDLEDAVAPSHKAVARAGLADVFAEWHGIPAVQVRINGRGSDWHEEDIAAVAELPRLVAVRIPKATTADDVRAITQSLPGREVHALIESALGAENAFEIARSGVTSVGLGEADLRSQLGLPAGPDGDPGLDWPRTRIVYAAAAAGLPPPLMSVYPHVRDLDGLRASCAAGRRIGFFGRAAIHPGQLATIQEAFTPSAADVDRARETLKLLAGAESDRTGTATLSDGSFLDVAMLRAALRTVAIAELSGTERPQVVD</sequence>
<dbReference type="PIRSF" id="PIRSF015582">
    <property type="entry name" value="Cit_lyase_B"/>
    <property type="match status" value="1"/>
</dbReference>
<dbReference type="InterPro" id="IPR015813">
    <property type="entry name" value="Pyrv/PenolPyrv_kinase-like_dom"/>
</dbReference>
<keyword evidence="6" id="KW-1185">Reference proteome</keyword>
<dbReference type="SUPFAM" id="SSF51621">
    <property type="entry name" value="Phosphoenolpyruvate/pyruvate domain"/>
    <property type="match status" value="1"/>
</dbReference>
<dbReference type="PANTHER" id="PTHR32308:SF10">
    <property type="entry name" value="CITRATE LYASE SUBUNIT BETA"/>
    <property type="match status" value="1"/>
</dbReference>
<organism evidence="5 6">
    <name type="scientific">Ornithinimicrobium faecis</name>
    <dbReference type="NCBI Taxonomy" id="2934158"/>
    <lineage>
        <taxon>Bacteria</taxon>
        <taxon>Bacillati</taxon>
        <taxon>Actinomycetota</taxon>
        <taxon>Actinomycetes</taxon>
        <taxon>Micrococcales</taxon>
        <taxon>Ornithinimicrobiaceae</taxon>
        <taxon>Ornithinimicrobium</taxon>
    </lineage>
</organism>
<gene>
    <name evidence="5" type="ORF">NF556_00255</name>
</gene>
<protein>
    <submittedName>
        <fullName evidence="5">CoA ester lyase</fullName>
    </submittedName>
</protein>
<proteinExistence type="predicted"/>
<evidence type="ECO:0000256" key="1">
    <source>
        <dbReference type="ARBA" id="ARBA00001946"/>
    </source>
</evidence>
<dbReference type="Gene3D" id="3.20.20.60">
    <property type="entry name" value="Phosphoenolpyruvate-binding domains"/>
    <property type="match status" value="1"/>
</dbReference>
<evidence type="ECO:0000256" key="3">
    <source>
        <dbReference type="ARBA" id="ARBA00022842"/>
    </source>
</evidence>
<evidence type="ECO:0000313" key="6">
    <source>
        <dbReference type="Proteomes" id="UP001056455"/>
    </source>
</evidence>
<dbReference type="EMBL" id="CP099489">
    <property type="protein sequence ID" value="USQ80132.1"/>
    <property type="molecule type" value="Genomic_DNA"/>
</dbReference>
<evidence type="ECO:0000313" key="5">
    <source>
        <dbReference type="EMBL" id="USQ80132.1"/>
    </source>
</evidence>
<comment type="cofactor">
    <cofactor evidence="1">
        <name>Mg(2+)</name>
        <dbReference type="ChEBI" id="CHEBI:18420"/>
    </cofactor>
</comment>
<name>A0ABY4YU80_9MICO</name>
<dbReference type="Proteomes" id="UP001056455">
    <property type="component" value="Chromosome"/>
</dbReference>
<reference evidence="5" key="1">
    <citation type="submission" date="2022-06" db="EMBL/GenBank/DDBJ databases">
        <title>Ornithinimicrobium HY1793.</title>
        <authorList>
            <person name="Huang Y."/>
        </authorList>
    </citation>
    <scope>NUCLEOTIDE SEQUENCE</scope>
    <source>
        <strain evidence="5">HY1793</strain>
    </source>
</reference>
<keyword evidence="5" id="KW-0456">Lyase</keyword>
<dbReference type="InterPro" id="IPR040442">
    <property type="entry name" value="Pyrv_kinase-like_dom_sf"/>
</dbReference>
<keyword evidence="2" id="KW-0479">Metal-binding</keyword>
<dbReference type="InterPro" id="IPR011206">
    <property type="entry name" value="Citrate_lyase_beta/mcl1/mcl2"/>
</dbReference>
<evidence type="ECO:0000256" key="2">
    <source>
        <dbReference type="ARBA" id="ARBA00022723"/>
    </source>
</evidence>
<dbReference type="GO" id="GO:0016829">
    <property type="term" value="F:lyase activity"/>
    <property type="evidence" value="ECO:0007669"/>
    <property type="project" value="UniProtKB-KW"/>
</dbReference>
<feature type="domain" description="HpcH/HpaI aldolase/citrate lyase" evidence="4">
    <location>
        <begin position="2"/>
        <end position="204"/>
    </location>
</feature>
<dbReference type="Pfam" id="PF03328">
    <property type="entry name" value="HpcH_HpaI"/>
    <property type="match status" value="1"/>
</dbReference>
<dbReference type="PANTHER" id="PTHR32308">
    <property type="entry name" value="LYASE BETA SUBUNIT, PUTATIVE (AFU_ORTHOLOGUE AFUA_4G13030)-RELATED"/>
    <property type="match status" value="1"/>
</dbReference>
<dbReference type="InterPro" id="IPR005000">
    <property type="entry name" value="Aldolase/citrate-lyase_domain"/>
</dbReference>
<accession>A0ABY4YU80</accession>
<keyword evidence="3" id="KW-0460">Magnesium</keyword>
<evidence type="ECO:0000259" key="4">
    <source>
        <dbReference type="Pfam" id="PF03328"/>
    </source>
</evidence>